<dbReference type="SMART" id="SM00185">
    <property type="entry name" value="ARM"/>
    <property type="match status" value="7"/>
</dbReference>
<evidence type="ECO:0000313" key="4">
    <source>
        <dbReference type="EMBL" id="GFZ02617.1"/>
    </source>
</evidence>
<name>A0A7J0FW08_9ERIC</name>
<keyword evidence="1" id="KW-0677">Repeat</keyword>
<dbReference type="OrthoDB" id="1683831at2759"/>
<accession>A0A7J0FW08</accession>
<sequence>MESRSFSERTSETDEAASFRIENFVEFSVFIEKSSSILGELKDNKLMDTVVIRKSVESLETELQRAKALMGRVSHSRQPLKKQIEEMTHDLGRSLGLVLFASHDVPIAGKEKIEALRREMMSARFDSCSESEFENDAETEKTEQTEETGETEQTEETEIEEEIVEEEITLDIDDVVLQVKYGNDDEFKSALSVLNVLIRDNTVTSEWVSEEGVIPILFNRLGSSKPDNRITIIQILRSLASQNDENKEKMAETGGLTTLVKSLARDVEEQREAVGLLLSLSEVSAARRRIGRIQGCIIVLVAILNGDEPVASDDAGKLLNALSSNTQNALHMAEAGYFKPLVHYLKEGSDMSKILMATALSRMELTDQCKASLGSDGAIKPLVKMFQGEKLEAKTIVSKCITKLIKLERKHPTLDHYRHCFISTSAPLLCYICPHDTQRTSISHPCKNSRHHLLQALNSIVTHQSASKVRTRMKENGAIQLLLPFLTENNTKIRTGALDLIYTLSKDLSEELAEILGETYVNILINILSSGVSEREKAAAVGILSNLPVNDKKATDILNKANLLPILIPILSSSLTNSAPSTCGPGGEHCGRAHSLLSNGSTVAKTRAAVALSQLSQNTMSLQKSKTSRSRWLCVSRSTDAFCEVHDSHCTVKGTFCLVKAGAISPMIQILERNERGSDEAVLGVLATLLQDEIWENGSNYIVKMSAVQTIIKIIEQGTVKAQEKALWILERIFRVEAHREMFGESAQVVLIDIAQTGDPKLKSMTAKILAQLELLQPQSSYF</sequence>
<reference evidence="4 5" key="1">
    <citation type="submission" date="2019-07" db="EMBL/GenBank/DDBJ databases">
        <title>De Novo Assembly of kiwifruit Actinidia rufa.</title>
        <authorList>
            <person name="Sugita-Konishi S."/>
            <person name="Sato K."/>
            <person name="Mori E."/>
            <person name="Abe Y."/>
            <person name="Kisaki G."/>
            <person name="Hamano K."/>
            <person name="Suezawa K."/>
            <person name="Otani M."/>
            <person name="Fukuda T."/>
            <person name="Manabe T."/>
            <person name="Gomi K."/>
            <person name="Tabuchi M."/>
            <person name="Akimitsu K."/>
            <person name="Kataoka I."/>
        </authorList>
    </citation>
    <scope>NUCLEOTIDE SEQUENCE [LARGE SCALE GENOMIC DNA]</scope>
    <source>
        <strain evidence="5">cv. Fuchu</strain>
    </source>
</reference>
<dbReference type="Gene3D" id="1.25.10.10">
    <property type="entry name" value="Leucine-rich Repeat Variant"/>
    <property type="match status" value="3"/>
</dbReference>
<gene>
    <name evidence="4" type="ORF">Acr_15g0012250</name>
</gene>
<evidence type="ECO:0000256" key="1">
    <source>
        <dbReference type="ARBA" id="ARBA00022737"/>
    </source>
</evidence>
<comment type="caution">
    <text evidence="4">The sequence shown here is derived from an EMBL/GenBank/DDBJ whole genome shotgun (WGS) entry which is preliminary data.</text>
</comment>
<keyword evidence="5" id="KW-1185">Reference proteome</keyword>
<dbReference type="InterPro" id="IPR052608">
    <property type="entry name" value="U-box_domain_protein"/>
</dbReference>
<evidence type="ECO:0000313" key="5">
    <source>
        <dbReference type="Proteomes" id="UP000585474"/>
    </source>
</evidence>
<dbReference type="InterPro" id="IPR000595">
    <property type="entry name" value="cNMP-bd_dom"/>
</dbReference>
<dbReference type="SUPFAM" id="SSF48371">
    <property type="entry name" value="ARM repeat"/>
    <property type="match status" value="2"/>
</dbReference>
<protein>
    <recommendedName>
        <fullName evidence="3">Cyclic nucleotide-binding domain-containing protein</fullName>
    </recommendedName>
</protein>
<evidence type="ECO:0000259" key="3">
    <source>
        <dbReference type="PROSITE" id="PS50042"/>
    </source>
</evidence>
<dbReference type="PANTHER" id="PTHR45958:SF12">
    <property type="entry name" value="OS01G0948500 PROTEIN"/>
    <property type="match status" value="1"/>
</dbReference>
<feature type="compositionally biased region" description="Acidic residues" evidence="2">
    <location>
        <begin position="145"/>
        <end position="159"/>
    </location>
</feature>
<dbReference type="EMBL" id="BJWL01000015">
    <property type="protein sequence ID" value="GFZ02617.1"/>
    <property type="molecule type" value="Genomic_DNA"/>
</dbReference>
<organism evidence="4 5">
    <name type="scientific">Actinidia rufa</name>
    <dbReference type="NCBI Taxonomy" id="165716"/>
    <lineage>
        <taxon>Eukaryota</taxon>
        <taxon>Viridiplantae</taxon>
        <taxon>Streptophyta</taxon>
        <taxon>Embryophyta</taxon>
        <taxon>Tracheophyta</taxon>
        <taxon>Spermatophyta</taxon>
        <taxon>Magnoliopsida</taxon>
        <taxon>eudicotyledons</taxon>
        <taxon>Gunneridae</taxon>
        <taxon>Pentapetalae</taxon>
        <taxon>asterids</taxon>
        <taxon>Ericales</taxon>
        <taxon>Actinidiaceae</taxon>
        <taxon>Actinidia</taxon>
    </lineage>
</organism>
<dbReference type="Proteomes" id="UP000585474">
    <property type="component" value="Unassembled WGS sequence"/>
</dbReference>
<feature type="region of interest" description="Disordered" evidence="2">
    <location>
        <begin position="126"/>
        <end position="159"/>
    </location>
</feature>
<dbReference type="InterPro" id="IPR016024">
    <property type="entry name" value="ARM-type_fold"/>
</dbReference>
<dbReference type="InterPro" id="IPR000225">
    <property type="entry name" value="Armadillo"/>
</dbReference>
<proteinExistence type="predicted"/>
<dbReference type="AlphaFoldDB" id="A0A7J0FW08"/>
<dbReference type="PANTHER" id="PTHR45958">
    <property type="entry name" value="RING-TYPE E3 UBIQUITIN TRANSFERASE"/>
    <property type="match status" value="1"/>
</dbReference>
<feature type="domain" description="Cyclic nucleotide-binding" evidence="3">
    <location>
        <begin position="686"/>
        <end position="783"/>
    </location>
</feature>
<evidence type="ECO:0000256" key="2">
    <source>
        <dbReference type="SAM" id="MobiDB-lite"/>
    </source>
</evidence>
<dbReference type="PROSITE" id="PS50042">
    <property type="entry name" value="CNMP_BINDING_3"/>
    <property type="match status" value="1"/>
</dbReference>
<dbReference type="InterPro" id="IPR011989">
    <property type="entry name" value="ARM-like"/>
</dbReference>